<protein>
    <submittedName>
        <fullName evidence="2">Uncharacterized protein</fullName>
    </submittedName>
</protein>
<gene>
    <name evidence="2" type="ORF">Pla110_21800</name>
</gene>
<reference evidence="2 3" key="1">
    <citation type="submission" date="2019-02" db="EMBL/GenBank/DDBJ databases">
        <title>Deep-cultivation of Planctomycetes and their phenomic and genomic characterization uncovers novel biology.</title>
        <authorList>
            <person name="Wiegand S."/>
            <person name="Jogler M."/>
            <person name="Boedeker C."/>
            <person name="Pinto D."/>
            <person name="Vollmers J."/>
            <person name="Rivas-Marin E."/>
            <person name="Kohn T."/>
            <person name="Peeters S.H."/>
            <person name="Heuer A."/>
            <person name="Rast P."/>
            <person name="Oberbeckmann S."/>
            <person name="Bunk B."/>
            <person name="Jeske O."/>
            <person name="Meyerdierks A."/>
            <person name="Storesund J.E."/>
            <person name="Kallscheuer N."/>
            <person name="Luecker S."/>
            <person name="Lage O.M."/>
            <person name="Pohl T."/>
            <person name="Merkel B.J."/>
            <person name="Hornburger P."/>
            <person name="Mueller R.-W."/>
            <person name="Bruemmer F."/>
            <person name="Labrenz M."/>
            <person name="Spormann A.M."/>
            <person name="Op den Camp H."/>
            <person name="Overmann J."/>
            <person name="Amann R."/>
            <person name="Jetten M.S.M."/>
            <person name="Mascher T."/>
            <person name="Medema M.H."/>
            <person name="Devos D.P."/>
            <person name="Kaster A.-K."/>
            <person name="Ovreas L."/>
            <person name="Rohde M."/>
            <person name="Galperin M.Y."/>
            <person name="Jogler C."/>
        </authorList>
    </citation>
    <scope>NUCLEOTIDE SEQUENCE [LARGE SCALE GENOMIC DNA]</scope>
    <source>
        <strain evidence="2 3">Pla110</strain>
    </source>
</reference>
<organism evidence="2 3">
    <name type="scientific">Polystyrenella longa</name>
    <dbReference type="NCBI Taxonomy" id="2528007"/>
    <lineage>
        <taxon>Bacteria</taxon>
        <taxon>Pseudomonadati</taxon>
        <taxon>Planctomycetota</taxon>
        <taxon>Planctomycetia</taxon>
        <taxon>Planctomycetales</taxon>
        <taxon>Planctomycetaceae</taxon>
        <taxon>Polystyrenella</taxon>
    </lineage>
</organism>
<feature type="chain" id="PRO_5021703175" evidence="1">
    <location>
        <begin position="27"/>
        <end position="164"/>
    </location>
</feature>
<dbReference type="Proteomes" id="UP000317178">
    <property type="component" value="Chromosome"/>
</dbReference>
<dbReference type="KEGG" id="plon:Pla110_21800"/>
<feature type="signal peptide" evidence="1">
    <location>
        <begin position="1"/>
        <end position="26"/>
    </location>
</feature>
<evidence type="ECO:0000313" key="3">
    <source>
        <dbReference type="Proteomes" id="UP000317178"/>
    </source>
</evidence>
<accession>A0A518CMJ7</accession>
<dbReference type="EMBL" id="CP036281">
    <property type="protein sequence ID" value="QDU80450.1"/>
    <property type="molecule type" value="Genomic_DNA"/>
</dbReference>
<dbReference type="AlphaFoldDB" id="A0A518CMJ7"/>
<evidence type="ECO:0000313" key="2">
    <source>
        <dbReference type="EMBL" id="QDU80450.1"/>
    </source>
</evidence>
<evidence type="ECO:0000256" key="1">
    <source>
        <dbReference type="SAM" id="SignalP"/>
    </source>
</evidence>
<name>A0A518CMJ7_9PLAN</name>
<dbReference type="RefSeq" id="WP_197440648.1">
    <property type="nucleotide sequence ID" value="NZ_CP036281.1"/>
</dbReference>
<sequence length="164" mass="18411" precursor="true">MQIRISKWMFPMLILGMLTTNSFLSAAEPTANEVSARELAFSQLLNNSVLVGQFSIDGQKSTDPHEERYEIESVKKYQGDLWTFTARIKYGKHDLKIPMTLKVIWAGDTPMISMTDVSVPPLGTFTARVFFHDSRYAGTWQHGDVGGHMWGRIETAKAPAVDSN</sequence>
<keyword evidence="3" id="KW-1185">Reference proteome</keyword>
<proteinExistence type="predicted"/>
<keyword evidence="1" id="KW-0732">Signal</keyword>